<keyword evidence="2" id="KW-1185">Reference proteome</keyword>
<accession>B8M0M0</accession>
<name>B8M0M0_TALSN</name>
<reference evidence="2" key="1">
    <citation type="journal article" date="2015" name="Genome Announc.">
        <title>Genome sequence of the AIDS-associated pathogen Penicillium marneffei (ATCC18224) and its near taxonomic relative Talaromyces stipitatus (ATCC10500).</title>
        <authorList>
            <person name="Nierman W.C."/>
            <person name="Fedorova-Abrams N.D."/>
            <person name="Andrianopoulos A."/>
        </authorList>
    </citation>
    <scope>NUCLEOTIDE SEQUENCE [LARGE SCALE GENOMIC DNA]</scope>
    <source>
        <strain evidence="2">ATCC 10500 / CBS 375.48 / QM 6759 / NRRL 1006</strain>
    </source>
</reference>
<dbReference type="RefSeq" id="XP_002478366.1">
    <property type="nucleotide sequence ID" value="XM_002478321.1"/>
</dbReference>
<protein>
    <submittedName>
        <fullName evidence="1">Uncharacterized protein</fullName>
    </submittedName>
</protein>
<dbReference type="AlphaFoldDB" id="B8M0M0"/>
<dbReference type="OrthoDB" id="5101518at2759"/>
<dbReference type="VEuPathDB" id="FungiDB:TSTA_086340"/>
<dbReference type="HOGENOM" id="CLU_1518841_0_0_1"/>
<evidence type="ECO:0000313" key="2">
    <source>
        <dbReference type="Proteomes" id="UP000001745"/>
    </source>
</evidence>
<dbReference type="InParanoid" id="B8M0M0"/>
<gene>
    <name evidence="1" type="ORF">TSTA_086340</name>
</gene>
<organism evidence="1 2">
    <name type="scientific">Talaromyces stipitatus (strain ATCC 10500 / CBS 375.48 / QM 6759 / NRRL 1006)</name>
    <name type="common">Penicillium stipitatum</name>
    <dbReference type="NCBI Taxonomy" id="441959"/>
    <lineage>
        <taxon>Eukaryota</taxon>
        <taxon>Fungi</taxon>
        <taxon>Dikarya</taxon>
        <taxon>Ascomycota</taxon>
        <taxon>Pezizomycotina</taxon>
        <taxon>Eurotiomycetes</taxon>
        <taxon>Eurotiomycetidae</taxon>
        <taxon>Eurotiales</taxon>
        <taxon>Trichocomaceae</taxon>
        <taxon>Talaromyces</taxon>
        <taxon>Talaromyces sect. Talaromyces</taxon>
    </lineage>
</organism>
<dbReference type="EMBL" id="EQ962653">
    <property type="protein sequence ID" value="EED21403.1"/>
    <property type="molecule type" value="Genomic_DNA"/>
</dbReference>
<dbReference type="GeneID" id="8110042"/>
<dbReference type="PhylomeDB" id="B8M0M0"/>
<evidence type="ECO:0000313" key="1">
    <source>
        <dbReference type="EMBL" id="EED21403.1"/>
    </source>
</evidence>
<dbReference type="Proteomes" id="UP000001745">
    <property type="component" value="Unassembled WGS sequence"/>
</dbReference>
<sequence length="177" mass="19770">MVIVARLTKMRHSLHKKYYRGGCGPPIRPESVETSWLVGDDYFGPGTSVGEPLLESALQSVEIKANMSTADHTQTDGQTKKMNEILEAYLPTGLTPFFANSGYHARLGWEADGRLEYQYSWMSARLMLLRHVIRIYGIVYGKSLSPLKLFVLSRLIVVVAQLLASQLVTGSSYWKSG</sequence>
<proteinExistence type="predicted"/>